<dbReference type="Proteomes" id="UP000236569">
    <property type="component" value="Unassembled WGS sequence"/>
</dbReference>
<organism evidence="2 3">
    <name type="scientific">Deinococcus aerius</name>
    <dbReference type="NCBI Taxonomy" id="200253"/>
    <lineage>
        <taxon>Bacteria</taxon>
        <taxon>Thermotogati</taxon>
        <taxon>Deinococcota</taxon>
        <taxon>Deinococci</taxon>
        <taxon>Deinococcales</taxon>
        <taxon>Deinococcaceae</taxon>
        <taxon>Deinococcus</taxon>
    </lineage>
</organism>
<protein>
    <recommendedName>
        <fullName evidence="4">Lipoprotein</fullName>
    </recommendedName>
</protein>
<gene>
    <name evidence="2" type="ORF">DAERI_010490</name>
</gene>
<accession>A0A2I9DED9</accession>
<evidence type="ECO:0000256" key="1">
    <source>
        <dbReference type="SAM" id="MobiDB-lite"/>
    </source>
</evidence>
<dbReference type="EMBL" id="BFAG01000001">
    <property type="protein sequence ID" value="GBF04318.1"/>
    <property type="molecule type" value="Genomic_DNA"/>
</dbReference>
<comment type="caution">
    <text evidence="2">The sequence shown here is derived from an EMBL/GenBank/DDBJ whole genome shotgun (WGS) entry which is preliminary data.</text>
</comment>
<evidence type="ECO:0000313" key="3">
    <source>
        <dbReference type="Proteomes" id="UP000236569"/>
    </source>
</evidence>
<evidence type="ECO:0000313" key="2">
    <source>
        <dbReference type="EMBL" id="GBF04318.1"/>
    </source>
</evidence>
<name>A0A2I9DED9_9DEIO</name>
<dbReference type="PROSITE" id="PS51257">
    <property type="entry name" value="PROKAR_LIPOPROTEIN"/>
    <property type="match status" value="1"/>
</dbReference>
<feature type="region of interest" description="Disordered" evidence="1">
    <location>
        <begin position="32"/>
        <end position="84"/>
    </location>
</feature>
<feature type="compositionally biased region" description="Pro residues" evidence="1">
    <location>
        <begin position="48"/>
        <end position="66"/>
    </location>
</feature>
<sequence length="383" mass="41406">MKNFTETVARAGRRRWLLGVVVLAGLGACGSPPDPAPVTPCEESGCPAPEPPPPCTVSDTCPPPTAEDPLKSGPRPPGNISRFPQSLYPAAAATAPAAGPALDEKGVLAQLTGYLDVEYPDDPQGKQAMLELFGAPRLRQKVANPTLRASLVAYTATARDLGVADFILNAKTESGEDKVQAVAFLKFSGSEDSAAARVRLTTRGQMYIDFNDVRRFEHFALSACSLFHEVLHQDAAVALMEEATLYLSGVACEIKVLARHPELAALGTQDARFLNARVAFLLNSRAPASGKIDIFAEQGKQLMPGSTVPSTQWWSHFTRYVYTMFAPEDRTPTPGNDLLQAYFPECDARQFDMTFLQCVNAHLPVTREEMLAAMNALELNLGK</sequence>
<keyword evidence="3" id="KW-1185">Reference proteome</keyword>
<evidence type="ECO:0008006" key="4">
    <source>
        <dbReference type="Google" id="ProtNLM"/>
    </source>
</evidence>
<dbReference type="OrthoDB" id="3329946at2"/>
<proteinExistence type="predicted"/>
<dbReference type="AlphaFoldDB" id="A0A2I9DED9"/>
<dbReference type="RefSeq" id="WP_133161945.1">
    <property type="nucleotide sequence ID" value="NZ_BFAG01000001.1"/>
</dbReference>
<reference evidence="3" key="1">
    <citation type="submission" date="2018-01" db="EMBL/GenBank/DDBJ databases">
        <title>Draft Genome Sequence of the Radioresistant Bacterium Deinococcus aerius TR0125, Isolated from the Higher Atmosphere above Japan.</title>
        <authorList>
            <person name="Satoh K."/>
            <person name="Arai H."/>
            <person name="Sanzen T."/>
            <person name="Kawaguchi Y."/>
            <person name="Hayashi H."/>
            <person name="Yokobori S."/>
            <person name="Yamagishi A."/>
            <person name="Oono Y."/>
            <person name="Narumi I."/>
        </authorList>
    </citation>
    <scope>NUCLEOTIDE SEQUENCE [LARGE SCALE GENOMIC DNA]</scope>
    <source>
        <strain evidence="3">TR0125</strain>
    </source>
</reference>